<dbReference type="InterPro" id="IPR021836">
    <property type="entry name" value="DUF3429"/>
</dbReference>
<evidence type="ECO:0000313" key="6">
    <source>
        <dbReference type="Proteomes" id="UP000045706"/>
    </source>
</evidence>
<evidence type="ECO:0008006" key="7">
    <source>
        <dbReference type="Google" id="ProtNLM"/>
    </source>
</evidence>
<evidence type="ECO:0000256" key="2">
    <source>
        <dbReference type="SAM" id="Phobius"/>
    </source>
</evidence>
<feature type="compositionally biased region" description="Basic and acidic residues" evidence="1">
    <location>
        <begin position="360"/>
        <end position="409"/>
    </location>
</feature>
<gene>
    <name evidence="4" type="ORF">BN1708_007693</name>
    <name evidence="3" type="ORF">BN1723_003550</name>
</gene>
<dbReference type="AlphaFoldDB" id="A0A0G4MVH8"/>
<feature type="region of interest" description="Disordered" evidence="1">
    <location>
        <begin position="316"/>
        <end position="466"/>
    </location>
</feature>
<dbReference type="PANTHER" id="PTHR15887:SF1">
    <property type="entry name" value="TRANSMEMBRANE PROTEIN 69"/>
    <property type="match status" value="1"/>
</dbReference>
<dbReference type="Proteomes" id="UP000044602">
    <property type="component" value="Unassembled WGS sequence"/>
</dbReference>
<feature type="compositionally biased region" description="Basic and acidic residues" evidence="1">
    <location>
        <begin position="316"/>
        <end position="350"/>
    </location>
</feature>
<evidence type="ECO:0000256" key="1">
    <source>
        <dbReference type="SAM" id="MobiDB-lite"/>
    </source>
</evidence>
<name>A0A0G4MVH8_VERLO</name>
<feature type="transmembrane region" description="Helical" evidence="2">
    <location>
        <begin position="183"/>
        <end position="200"/>
    </location>
</feature>
<dbReference type="Pfam" id="PF11911">
    <property type="entry name" value="DUF3429"/>
    <property type="match status" value="1"/>
</dbReference>
<feature type="region of interest" description="Disordered" evidence="1">
    <location>
        <begin position="67"/>
        <end position="100"/>
    </location>
</feature>
<dbReference type="STRING" id="100787.A0A0G4MVH8"/>
<keyword evidence="2" id="KW-1133">Transmembrane helix</keyword>
<evidence type="ECO:0000313" key="5">
    <source>
        <dbReference type="Proteomes" id="UP000044602"/>
    </source>
</evidence>
<evidence type="ECO:0000313" key="4">
    <source>
        <dbReference type="EMBL" id="CRK38228.1"/>
    </source>
</evidence>
<sequence>MLLSTRAAARLLPRASITLVAQILTPGSRISKYGGLRSRTVAALYPSRRQYSNSPNDKIDVKAEKEVGRKKIESRPEDVSVDSSTRQVFEPSPAAQNNDRVQDGLVHDLGIVRDTFELSDVPKQPYWLGLAGTIPYLGTSLATVYLSWDLNTDWPSSSTLINHIHMNHESAQYWLDFLEPVQLGYGAVIISFLGAVHWGMEYTAKTISSSRTNFRYGMGVLAPVVAWPTLFMPIEAALITQFSAFTGLYLADARATTRGWTPPWYTKYRFILTGIVGVAIFVSLVGRAKVGSAAPRLGQGLSDRVHENLPNKEVDWAALEKKEKEKNRKLKAEAERKHKEDEAASKEGGRKQSGKGNKSGGDDKDKTKKEDQSAEDPNKNGDKAGDQADRESENQPDTKSDGEESKGKESSGQAKDGPEDEDVSGGKSNDKIAGDEDEKDEDKKDERRNTGNGKASKEGSKEKSKK</sequence>
<dbReference type="EMBL" id="CVQI01021112">
    <property type="protein sequence ID" value="CRK28471.1"/>
    <property type="molecule type" value="Genomic_DNA"/>
</dbReference>
<dbReference type="Proteomes" id="UP000045706">
    <property type="component" value="Unassembled WGS sequence"/>
</dbReference>
<organism evidence="4 5">
    <name type="scientific">Verticillium longisporum</name>
    <name type="common">Verticillium dahliae var. longisporum</name>
    <dbReference type="NCBI Taxonomy" id="100787"/>
    <lineage>
        <taxon>Eukaryota</taxon>
        <taxon>Fungi</taxon>
        <taxon>Dikarya</taxon>
        <taxon>Ascomycota</taxon>
        <taxon>Pezizomycotina</taxon>
        <taxon>Sordariomycetes</taxon>
        <taxon>Hypocreomycetidae</taxon>
        <taxon>Glomerellales</taxon>
        <taxon>Plectosphaerellaceae</taxon>
        <taxon>Verticillium</taxon>
    </lineage>
</organism>
<accession>A0A0G4MVH8</accession>
<keyword evidence="5" id="KW-1185">Reference proteome</keyword>
<dbReference type="EMBL" id="CVQH01025305">
    <property type="protein sequence ID" value="CRK38228.1"/>
    <property type="molecule type" value="Genomic_DNA"/>
</dbReference>
<protein>
    <recommendedName>
        <fullName evidence="7">Mitochondrial inner membrane protein 1</fullName>
    </recommendedName>
</protein>
<proteinExistence type="predicted"/>
<feature type="transmembrane region" description="Helical" evidence="2">
    <location>
        <begin position="268"/>
        <end position="286"/>
    </location>
</feature>
<feature type="compositionally biased region" description="Basic and acidic residues" evidence="1">
    <location>
        <begin position="441"/>
        <end position="466"/>
    </location>
</feature>
<evidence type="ECO:0000313" key="3">
    <source>
        <dbReference type="EMBL" id="CRK28471.1"/>
    </source>
</evidence>
<keyword evidence="2" id="KW-0812">Transmembrane</keyword>
<feature type="transmembrane region" description="Helical" evidence="2">
    <location>
        <begin position="126"/>
        <end position="148"/>
    </location>
</feature>
<feature type="compositionally biased region" description="Basic and acidic residues" evidence="1">
    <location>
        <begin position="67"/>
        <end position="78"/>
    </location>
</feature>
<keyword evidence="2" id="KW-0472">Membrane</keyword>
<reference evidence="5 6" key="1">
    <citation type="submission" date="2015-05" db="EMBL/GenBank/DDBJ databases">
        <authorList>
            <person name="Fogelqvist Johan"/>
        </authorList>
    </citation>
    <scope>NUCLEOTIDE SEQUENCE [LARGE SCALE GENOMIC DNA]</scope>
    <source>
        <strain evidence="4">VL1</strain>
        <strain evidence="3">VL2</strain>
    </source>
</reference>
<dbReference type="PANTHER" id="PTHR15887">
    <property type="entry name" value="TRANSMEMBRANE PROTEIN 69"/>
    <property type="match status" value="1"/>
</dbReference>
<feature type="transmembrane region" description="Helical" evidence="2">
    <location>
        <begin position="220"/>
        <end position="248"/>
    </location>
</feature>